<organism evidence="1 2">
    <name type="scientific">Salinimicrobium marinum</name>
    <dbReference type="NCBI Taxonomy" id="680283"/>
    <lineage>
        <taxon>Bacteria</taxon>
        <taxon>Pseudomonadati</taxon>
        <taxon>Bacteroidota</taxon>
        <taxon>Flavobacteriia</taxon>
        <taxon>Flavobacteriales</taxon>
        <taxon>Flavobacteriaceae</taxon>
        <taxon>Salinimicrobium</taxon>
    </lineage>
</organism>
<proteinExistence type="predicted"/>
<sequence length="153" mass="15882">MAGTFAGFAQENPPIPVKVEVNTSQFLNFGAYTAGNAGGIVSVDDNGTRTSNGDIILLNYGETVSPALYDVTANPGTIITISHAPTFVLKNANGGGSMILRIDSYSQGQTFITTANPPSTTPIYIGGSLQVGNSSANPPGKYIGTIHLDFIQQ</sequence>
<evidence type="ECO:0000313" key="2">
    <source>
        <dbReference type="Proteomes" id="UP000610456"/>
    </source>
</evidence>
<gene>
    <name evidence="1" type="ORF">GCM10007103_10860</name>
</gene>
<protein>
    <recommendedName>
        <fullName evidence="3">DUF4402 domain-containing protein</fullName>
    </recommendedName>
</protein>
<dbReference type="InterPro" id="IPR025514">
    <property type="entry name" value="DUF4402"/>
</dbReference>
<accession>A0A918SA89</accession>
<reference evidence="1" key="2">
    <citation type="submission" date="2020-09" db="EMBL/GenBank/DDBJ databases">
        <authorList>
            <person name="Sun Q."/>
            <person name="Kim S."/>
        </authorList>
    </citation>
    <scope>NUCLEOTIDE SEQUENCE</scope>
    <source>
        <strain evidence="1">KCTC 12719</strain>
    </source>
</reference>
<dbReference type="Pfam" id="PF14352">
    <property type="entry name" value="DUF4402"/>
    <property type="match status" value="1"/>
</dbReference>
<dbReference type="EMBL" id="BMXB01000002">
    <property type="protein sequence ID" value="GHA31144.1"/>
    <property type="molecule type" value="Genomic_DNA"/>
</dbReference>
<dbReference type="Proteomes" id="UP000610456">
    <property type="component" value="Unassembled WGS sequence"/>
</dbReference>
<evidence type="ECO:0000313" key="1">
    <source>
        <dbReference type="EMBL" id="GHA31144.1"/>
    </source>
</evidence>
<keyword evidence="2" id="KW-1185">Reference proteome</keyword>
<reference evidence="1" key="1">
    <citation type="journal article" date="2014" name="Int. J. Syst. Evol. Microbiol.">
        <title>Complete genome sequence of Corynebacterium casei LMG S-19264T (=DSM 44701T), isolated from a smear-ripened cheese.</title>
        <authorList>
            <consortium name="US DOE Joint Genome Institute (JGI-PGF)"/>
            <person name="Walter F."/>
            <person name="Albersmeier A."/>
            <person name="Kalinowski J."/>
            <person name="Ruckert C."/>
        </authorList>
    </citation>
    <scope>NUCLEOTIDE SEQUENCE</scope>
    <source>
        <strain evidence="1">KCTC 12719</strain>
    </source>
</reference>
<name>A0A918SA89_9FLAO</name>
<comment type="caution">
    <text evidence="1">The sequence shown here is derived from an EMBL/GenBank/DDBJ whole genome shotgun (WGS) entry which is preliminary data.</text>
</comment>
<evidence type="ECO:0008006" key="3">
    <source>
        <dbReference type="Google" id="ProtNLM"/>
    </source>
</evidence>
<dbReference type="AlphaFoldDB" id="A0A918SA89"/>